<dbReference type="EMBL" id="BAABFT010000015">
    <property type="protein sequence ID" value="GAA4335258.1"/>
    <property type="molecule type" value="Genomic_DNA"/>
</dbReference>
<evidence type="ECO:0000313" key="3">
    <source>
        <dbReference type="Proteomes" id="UP001500582"/>
    </source>
</evidence>
<proteinExistence type="predicted"/>
<name>A0ABP8H7G0_9SPHI</name>
<keyword evidence="1" id="KW-0812">Transmembrane</keyword>
<evidence type="ECO:0000256" key="1">
    <source>
        <dbReference type="SAM" id="Phobius"/>
    </source>
</evidence>
<dbReference type="RefSeq" id="WP_345213257.1">
    <property type="nucleotide sequence ID" value="NZ_BAABFT010000015.1"/>
</dbReference>
<reference evidence="3" key="1">
    <citation type="journal article" date="2019" name="Int. J. Syst. Evol. Microbiol.">
        <title>The Global Catalogue of Microorganisms (GCM) 10K type strain sequencing project: providing services to taxonomists for standard genome sequencing and annotation.</title>
        <authorList>
            <consortium name="The Broad Institute Genomics Platform"/>
            <consortium name="The Broad Institute Genome Sequencing Center for Infectious Disease"/>
            <person name="Wu L."/>
            <person name="Ma J."/>
        </authorList>
    </citation>
    <scope>NUCLEOTIDE SEQUENCE [LARGE SCALE GENOMIC DNA]</scope>
    <source>
        <strain evidence="3">JCM 17705</strain>
    </source>
</reference>
<gene>
    <name evidence="2" type="ORF">GCM10023149_43150</name>
</gene>
<feature type="transmembrane region" description="Helical" evidence="1">
    <location>
        <begin position="71"/>
        <end position="93"/>
    </location>
</feature>
<protein>
    <submittedName>
        <fullName evidence="2">Uncharacterized protein</fullName>
    </submittedName>
</protein>
<feature type="transmembrane region" description="Helical" evidence="1">
    <location>
        <begin position="44"/>
        <end position="65"/>
    </location>
</feature>
<comment type="caution">
    <text evidence="2">The sequence shown here is derived from an EMBL/GenBank/DDBJ whole genome shotgun (WGS) entry which is preliminary data.</text>
</comment>
<keyword evidence="3" id="KW-1185">Reference proteome</keyword>
<evidence type="ECO:0000313" key="2">
    <source>
        <dbReference type="EMBL" id="GAA4335258.1"/>
    </source>
</evidence>
<accession>A0ABP8H7G0</accession>
<keyword evidence="1" id="KW-1133">Transmembrane helix</keyword>
<sequence length="220" mass="25579">MNLVPGAIALNNYMINSTIRKLAPHEKQHQAKVKQSTYTRFKEFVLKLIFVVIVLLIPFLIYDHFKPVDSPVQAICLIVILVAAIIITTYITIKAKRFAPLTTQSFEAVEIVKVQSVRAIKRDSFEDFGPSYYFDVIENGRHKVLYLWGQYIDDFEEGTFPNTEFEFTRWSGSDEFIDFKIKGKYFTEERTLPAFEKEIFQKGKFPVNGQLLNLNFDNIE</sequence>
<keyword evidence="1" id="KW-0472">Membrane</keyword>
<organism evidence="2 3">
    <name type="scientific">Mucilaginibacter gynuensis</name>
    <dbReference type="NCBI Taxonomy" id="1302236"/>
    <lineage>
        <taxon>Bacteria</taxon>
        <taxon>Pseudomonadati</taxon>
        <taxon>Bacteroidota</taxon>
        <taxon>Sphingobacteriia</taxon>
        <taxon>Sphingobacteriales</taxon>
        <taxon>Sphingobacteriaceae</taxon>
        <taxon>Mucilaginibacter</taxon>
    </lineage>
</organism>
<dbReference type="Proteomes" id="UP001500582">
    <property type="component" value="Unassembled WGS sequence"/>
</dbReference>